<accession>A0A1D9MGJ3</accession>
<dbReference type="KEGG" id="rhp:LPB142_05830"/>
<organism evidence="9 10">
    <name type="scientific">Rhodobacter xanthinilyticus</name>
    <dbReference type="NCBI Taxonomy" id="1850250"/>
    <lineage>
        <taxon>Bacteria</taxon>
        <taxon>Pseudomonadati</taxon>
        <taxon>Pseudomonadota</taxon>
        <taxon>Alphaproteobacteria</taxon>
        <taxon>Rhodobacterales</taxon>
        <taxon>Rhodobacter group</taxon>
        <taxon>Rhodobacter</taxon>
    </lineage>
</organism>
<evidence type="ECO:0000256" key="3">
    <source>
        <dbReference type="ARBA" id="ARBA00023235"/>
    </source>
</evidence>
<name>A0A1D9MGJ3_9RHOB</name>
<dbReference type="GO" id="GO:0006006">
    <property type="term" value="P:glucose metabolic process"/>
    <property type="evidence" value="ECO:0007669"/>
    <property type="project" value="TreeGrafter"/>
</dbReference>
<dbReference type="PANTHER" id="PTHR10091">
    <property type="entry name" value="ALDOSE-1-EPIMERASE"/>
    <property type="match status" value="1"/>
</dbReference>
<keyword evidence="10" id="KW-1185">Reference proteome</keyword>
<dbReference type="GO" id="GO:0005737">
    <property type="term" value="C:cytoplasm"/>
    <property type="evidence" value="ECO:0007669"/>
    <property type="project" value="TreeGrafter"/>
</dbReference>
<dbReference type="InterPro" id="IPR014718">
    <property type="entry name" value="GH-type_carb-bd"/>
</dbReference>
<evidence type="ECO:0000256" key="5">
    <source>
        <dbReference type="PIRNR" id="PIRNR005096"/>
    </source>
</evidence>
<dbReference type="InterPro" id="IPR008183">
    <property type="entry name" value="Aldose_1/G6P_1-epimerase"/>
</dbReference>
<evidence type="ECO:0000256" key="7">
    <source>
        <dbReference type="PIRSR" id="PIRSR005096-2"/>
    </source>
</evidence>
<evidence type="ECO:0000313" key="9">
    <source>
        <dbReference type="EMBL" id="AOZ70913.1"/>
    </source>
</evidence>
<comment type="pathway">
    <text evidence="1 5">Carbohydrate metabolism; hexose metabolism.</text>
</comment>
<evidence type="ECO:0000256" key="4">
    <source>
        <dbReference type="ARBA" id="ARBA00023277"/>
    </source>
</evidence>
<sequence length="363" mass="37894">MPLPGREDFGALPCGAPVERVTIAAGGVAARVISYGACLQELWAPDCTGVLDDIVLGHDSLAGYLGARNYFGATIGRVANRIAGGRFVLDGAEVRLAQNEGETTLHGGPEGFDRRLWQVAEVSAEAVSLTLESPAGDQGFPGALAARVRYALAPIEGGARLAITLEAQVDAPCPVALTHHSYFAPAGARALASRPQAVHEARLTLPAARYLPVDAALIPQAPAPVIGTGFDFRSPRRLGEAAQAAGLAGFDHAFVLDGGWARLADPVSGRVIRMVTDQPSVQVYTAQHLGAVAGKGGYLYQPQDGICLEAQAWPNAVNMPPGWGAPGVILRPGERFRAEIGYELSAPPPGGVGQYLRESFAAR</sequence>
<dbReference type="InterPro" id="IPR011013">
    <property type="entry name" value="Gal_mutarotase_sf_dom"/>
</dbReference>
<feature type="active site" description="Proton donor" evidence="6">
    <location>
        <position position="180"/>
    </location>
</feature>
<feature type="binding site" evidence="8">
    <location>
        <begin position="180"/>
        <end position="182"/>
    </location>
    <ligand>
        <name>beta-D-galactose</name>
        <dbReference type="ChEBI" id="CHEBI:27667"/>
    </ligand>
</feature>
<proteinExistence type="inferred from homology"/>
<feature type="active site" description="Proton acceptor" evidence="6">
    <location>
        <position position="309"/>
    </location>
</feature>
<gene>
    <name evidence="9" type="ORF">LPB142_05830</name>
</gene>
<keyword evidence="3 5" id="KW-0413">Isomerase</keyword>
<dbReference type="InterPro" id="IPR015443">
    <property type="entry name" value="Aldose_1-epimerase"/>
</dbReference>
<dbReference type="PIRSF" id="PIRSF005096">
    <property type="entry name" value="GALM"/>
    <property type="match status" value="1"/>
</dbReference>
<dbReference type="SUPFAM" id="SSF74650">
    <property type="entry name" value="Galactose mutarotase-like"/>
    <property type="match status" value="1"/>
</dbReference>
<dbReference type="Gene3D" id="2.70.98.10">
    <property type="match status" value="1"/>
</dbReference>
<dbReference type="CDD" id="cd09019">
    <property type="entry name" value="galactose_mutarotase_like"/>
    <property type="match status" value="1"/>
</dbReference>
<evidence type="ECO:0000256" key="2">
    <source>
        <dbReference type="ARBA" id="ARBA00006206"/>
    </source>
</evidence>
<comment type="similarity">
    <text evidence="2 5">Belongs to the aldose epimerase family.</text>
</comment>
<evidence type="ECO:0000313" key="10">
    <source>
        <dbReference type="Proteomes" id="UP000176562"/>
    </source>
</evidence>
<evidence type="ECO:0000256" key="8">
    <source>
        <dbReference type="PIRSR" id="PIRSR005096-3"/>
    </source>
</evidence>
<dbReference type="EMBL" id="CP017781">
    <property type="protein sequence ID" value="AOZ70913.1"/>
    <property type="molecule type" value="Genomic_DNA"/>
</dbReference>
<protein>
    <recommendedName>
        <fullName evidence="5">Aldose 1-epimerase</fullName>
        <ecNumber evidence="5">5.1.3.3</ecNumber>
    </recommendedName>
</protein>
<reference evidence="9 10" key="1">
    <citation type="submission" date="2016-10" db="EMBL/GenBank/DDBJ databases">
        <title>Rhodobacter sp. LPB0142, isolated from sea water.</title>
        <authorList>
            <person name="Kim E."/>
            <person name="Yi H."/>
        </authorList>
    </citation>
    <scope>NUCLEOTIDE SEQUENCE [LARGE SCALE GENOMIC DNA]</scope>
    <source>
        <strain evidence="9 10">LPB0142</strain>
    </source>
</reference>
<dbReference type="AlphaFoldDB" id="A0A1D9MGJ3"/>
<dbReference type="InterPro" id="IPR047215">
    <property type="entry name" value="Galactose_mutarotase-like"/>
</dbReference>
<evidence type="ECO:0000256" key="6">
    <source>
        <dbReference type="PIRSR" id="PIRSR005096-1"/>
    </source>
</evidence>
<dbReference type="PANTHER" id="PTHR10091:SF0">
    <property type="entry name" value="GALACTOSE MUTAROTASE"/>
    <property type="match status" value="1"/>
</dbReference>
<evidence type="ECO:0000256" key="1">
    <source>
        <dbReference type="ARBA" id="ARBA00005028"/>
    </source>
</evidence>
<feature type="binding site" evidence="7">
    <location>
        <position position="251"/>
    </location>
    <ligand>
        <name>beta-D-galactose</name>
        <dbReference type="ChEBI" id="CHEBI:27667"/>
    </ligand>
</feature>
<dbReference type="Pfam" id="PF01263">
    <property type="entry name" value="Aldose_epim"/>
    <property type="match status" value="1"/>
</dbReference>
<dbReference type="Proteomes" id="UP000176562">
    <property type="component" value="Chromosome"/>
</dbReference>
<feature type="binding site" evidence="8">
    <location>
        <begin position="80"/>
        <end position="81"/>
    </location>
    <ligand>
        <name>beta-D-galactose</name>
        <dbReference type="ChEBI" id="CHEBI:27667"/>
    </ligand>
</feature>
<dbReference type="STRING" id="1850250.LPB142_05830"/>
<dbReference type="GO" id="GO:0030246">
    <property type="term" value="F:carbohydrate binding"/>
    <property type="evidence" value="ECO:0007669"/>
    <property type="project" value="InterPro"/>
</dbReference>
<keyword evidence="4 5" id="KW-0119">Carbohydrate metabolism</keyword>
<dbReference type="EC" id="5.1.3.3" evidence="5"/>
<dbReference type="UniPathway" id="UPA00242"/>
<dbReference type="GO" id="GO:0004034">
    <property type="term" value="F:aldose 1-epimerase activity"/>
    <property type="evidence" value="ECO:0007669"/>
    <property type="project" value="UniProtKB-EC"/>
</dbReference>
<comment type="catalytic activity">
    <reaction evidence="5">
        <text>alpha-D-glucose = beta-D-glucose</text>
        <dbReference type="Rhea" id="RHEA:10264"/>
        <dbReference type="ChEBI" id="CHEBI:15903"/>
        <dbReference type="ChEBI" id="CHEBI:17925"/>
        <dbReference type="EC" id="5.1.3.3"/>
    </reaction>
</comment>
<dbReference type="GO" id="GO:0033499">
    <property type="term" value="P:galactose catabolic process via UDP-galactose, Leloir pathway"/>
    <property type="evidence" value="ECO:0007669"/>
    <property type="project" value="TreeGrafter"/>
</dbReference>